<feature type="compositionally biased region" description="Low complexity" evidence="1">
    <location>
        <begin position="177"/>
        <end position="199"/>
    </location>
</feature>
<dbReference type="AlphaFoldDB" id="A0A1V9ZS55"/>
<dbReference type="EMBL" id="JNBS01001683">
    <property type="protein sequence ID" value="OQS00872.1"/>
    <property type="molecule type" value="Genomic_DNA"/>
</dbReference>
<evidence type="ECO:0000313" key="2">
    <source>
        <dbReference type="EMBL" id="OQS00872.1"/>
    </source>
</evidence>
<reference evidence="2 3" key="1">
    <citation type="journal article" date="2014" name="Genome Biol. Evol.">
        <title>The secreted proteins of Achlya hypogyna and Thraustotheca clavata identify the ancestral oomycete secretome and reveal gene acquisitions by horizontal gene transfer.</title>
        <authorList>
            <person name="Misner I."/>
            <person name="Blouin N."/>
            <person name="Leonard G."/>
            <person name="Richards T.A."/>
            <person name="Lane C.E."/>
        </authorList>
    </citation>
    <scope>NUCLEOTIDE SEQUENCE [LARGE SCALE GENOMIC DNA]</scope>
    <source>
        <strain evidence="2 3">ATCC 34112</strain>
    </source>
</reference>
<feature type="compositionally biased region" description="Basic and acidic residues" evidence="1">
    <location>
        <begin position="229"/>
        <end position="238"/>
    </location>
</feature>
<keyword evidence="3" id="KW-1185">Reference proteome</keyword>
<comment type="caution">
    <text evidence="2">The sequence shown here is derived from an EMBL/GenBank/DDBJ whole genome shotgun (WGS) entry which is preliminary data.</text>
</comment>
<evidence type="ECO:0000313" key="3">
    <source>
        <dbReference type="Proteomes" id="UP000243217"/>
    </source>
</evidence>
<feature type="region of interest" description="Disordered" evidence="1">
    <location>
        <begin position="165"/>
        <end position="302"/>
    </location>
</feature>
<feature type="compositionally biased region" description="Polar residues" evidence="1">
    <location>
        <begin position="24"/>
        <end position="35"/>
    </location>
</feature>
<organism evidence="2 3">
    <name type="scientific">Thraustotheca clavata</name>
    <dbReference type="NCBI Taxonomy" id="74557"/>
    <lineage>
        <taxon>Eukaryota</taxon>
        <taxon>Sar</taxon>
        <taxon>Stramenopiles</taxon>
        <taxon>Oomycota</taxon>
        <taxon>Saprolegniomycetes</taxon>
        <taxon>Saprolegniales</taxon>
        <taxon>Achlyaceae</taxon>
        <taxon>Thraustotheca</taxon>
    </lineage>
</organism>
<sequence length="362" mass="39677">MGNCMSSKAALSPTTRGFRDKPTLSMSSDFGVQHSSIQYDSSRDVNELIRDLPDTADVKTLSSIALMSNRGRQRGSSAVSLLSNEDNANFKLNDAKSMSYDHGALSSLSEHGASETESTHRSRNNSYMSFVDPLNSITQAENNLELLRQIQAQFPVNNGVEASESIAPKSIHQRPKSPIVSNSPRSSSETDADSSSFSSTKDQEAHARQQSVGKDPFFVIDGDDMPMMTDREKEEYARRSSCYIVESRDSNATPRSERSSQSYSPRSSTGFSITKPQPPPVDDLPSFVSPKGGHPVLTSKVSPVASHDRMSYESHYSLMSFSQSFSMDKGSFDFGYTSNYRDTSCSRTSMDSSASSEPGLYL</sequence>
<feature type="region of interest" description="Disordered" evidence="1">
    <location>
        <begin position="106"/>
        <end position="127"/>
    </location>
</feature>
<feature type="region of interest" description="Disordered" evidence="1">
    <location>
        <begin position="1"/>
        <end position="35"/>
    </location>
</feature>
<dbReference type="OrthoDB" id="70438at2759"/>
<gene>
    <name evidence="2" type="ORF">THRCLA_05828</name>
</gene>
<dbReference type="Proteomes" id="UP000243217">
    <property type="component" value="Unassembled WGS sequence"/>
</dbReference>
<feature type="compositionally biased region" description="Low complexity" evidence="1">
    <location>
        <begin position="259"/>
        <end position="268"/>
    </location>
</feature>
<evidence type="ECO:0000256" key="1">
    <source>
        <dbReference type="SAM" id="MobiDB-lite"/>
    </source>
</evidence>
<protein>
    <submittedName>
        <fullName evidence="2">Uncharacterized protein</fullName>
    </submittedName>
</protein>
<name>A0A1V9ZS55_9STRA</name>
<accession>A0A1V9ZS55</accession>
<proteinExistence type="predicted"/>